<organism evidence="2 3">
    <name type="scientific">Macrolepiota fuliginosa MF-IS2</name>
    <dbReference type="NCBI Taxonomy" id="1400762"/>
    <lineage>
        <taxon>Eukaryota</taxon>
        <taxon>Fungi</taxon>
        <taxon>Dikarya</taxon>
        <taxon>Basidiomycota</taxon>
        <taxon>Agaricomycotina</taxon>
        <taxon>Agaricomycetes</taxon>
        <taxon>Agaricomycetidae</taxon>
        <taxon>Agaricales</taxon>
        <taxon>Agaricineae</taxon>
        <taxon>Agaricaceae</taxon>
        <taxon>Macrolepiota</taxon>
    </lineage>
</organism>
<dbReference type="AlphaFoldDB" id="A0A9P6C307"/>
<dbReference type="OrthoDB" id="3153758at2759"/>
<reference evidence="2" key="1">
    <citation type="submission" date="2020-11" db="EMBL/GenBank/DDBJ databases">
        <authorList>
            <consortium name="DOE Joint Genome Institute"/>
            <person name="Ahrendt S."/>
            <person name="Riley R."/>
            <person name="Andreopoulos W."/>
            <person name="Labutti K."/>
            <person name="Pangilinan J."/>
            <person name="Ruiz-Duenas F.J."/>
            <person name="Barrasa J.M."/>
            <person name="Sanchez-Garcia M."/>
            <person name="Camarero S."/>
            <person name="Miyauchi S."/>
            <person name="Serrano A."/>
            <person name="Linde D."/>
            <person name="Babiker R."/>
            <person name="Drula E."/>
            <person name="Ayuso-Fernandez I."/>
            <person name="Pacheco R."/>
            <person name="Padilla G."/>
            <person name="Ferreira P."/>
            <person name="Barriuso J."/>
            <person name="Kellner H."/>
            <person name="Castanera R."/>
            <person name="Alfaro M."/>
            <person name="Ramirez L."/>
            <person name="Pisabarro A.G."/>
            <person name="Kuo A."/>
            <person name="Tritt A."/>
            <person name="Lipzen A."/>
            <person name="He G."/>
            <person name="Yan M."/>
            <person name="Ng V."/>
            <person name="Cullen D."/>
            <person name="Martin F."/>
            <person name="Rosso M.-N."/>
            <person name="Henrissat B."/>
            <person name="Hibbett D."/>
            <person name="Martinez A.T."/>
            <person name="Grigoriev I.V."/>
        </authorList>
    </citation>
    <scope>NUCLEOTIDE SEQUENCE</scope>
    <source>
        <strain evidence="2">MF-IS2</strain>
    </source>
</reference>
<keyword evidence="3" id="KW-1185">Reference proteome</keyword>
<accession>A0A9P6C307</accession>
<evidence type="ECO:0000256" key="1">
    <source>
        <dbReference type="SAM" id="Phobius"/>
    </source>
</evidence>
<feature type="transmembrane region" description="Helical" evidence="1">
    <location>
        <begin position="81"/>
        <end position="103"/>
    </location>
</feature>
<comment type="caution">
    <text evidence="2">The sequence shown here is derived from an EMBL/GenBank/DDBJ whole genome shotgun (WGS) entry which is preliminary data.</text>
</comment>
<evidence type="ECO:0000313" key="2">
    <source>
        <dbReference type="EMBL" id="KAF9450141.1"/>
    </source>
</evidence>
<protein>
    <submittedName>
        <fullName evidence="2">Uncharacterized protein</fullName>
    </submittedName>
</protein>
<dbReference type="Proteomes" id="UP000807342">
    <property type="component" value="Unassembled WGS sequence"/>
</dbReference>
<proteinExistence type="predicted"/>
<keyword evidence="1" id="KW-1133">Transmembrane helix</keyword>
<dbReference type="EMBL" id="MU151111">
    <property type="protein sequence ID" value="KAF9450141.1"/>
    <property type="molecule type" value="Genomic_DNA"/>
</dbReference>
<gene>
    <name evidence="2" type="ORF">P691DRAFT_495714</name>
</gene>
<evidence type="ECO:0000313" key="3">
    <source>
        <dbReference type="Proteomes" id="UP000807342"/>
    </source>
</evidence>
<keyword evidence="1" id="KW-0472">Membrane</keyword>
<sequence length="330" mass="37143">MPKMNRQYSFTNFFIQAHTLTFLSSSTPSYSFHGSNSSHSKDSGQGGRTYHVPNYATSYANERSHLISVTFDEDKNAKKTIIVIVFMFLFLLGSSICVLTRGLEGNFLVFRAPGAVEQQETVVVEPPDLQFGGDVRSSTAGPTENDTFDDQWVGDMNDELALGDGEGFSDRTTTGSGLYWDELQGSSHCVAYGTRRYTARLRNVPFWANRTRACMETPIQINGAIISSPDGCEVTWLFSGVRGHWHVNFRERDCSPAWGNFRDKGCIKKASQKRLFRARLWNVRKGEDRMLLCESAPAHVAGMYRSKPDRCEDQGIWGTYGFWIVEDPKC</sequence>
<keyword evidence="1" id="KW-0812">Transmembrane</keyword>
<name>A0A9P6C307_9AGAR</name>